<dbReference type="PROSITE" id="PS51257">
    <property type="entry name" value="PROKAR_LIPOPROTEIN"/>
    <property type="match status" value="1"/>
</dbReference>
<keyword evidence="3" id="KW-1185">Reference proteome</keyword>
<gene>
    <name evidence="2" type="ORF">PPOP_1136</name>
</gene>
<dbReference type="EMBL" id="BALG01000048">
    <property type="protein sequence ID" value="GAC41779.1"/>
    <property type="molecule type" value="Genomic_DNA"/>
</dbReference>
<evidence type="ECO:0000313" key="3">
    <source>
        <dbReference type="Proteomes" id="UP000029453"/>
    </source>
</evidence>
<accession>M9LZM3</accession>
<comment type="caution">
    <text evidence="2">The sequence shown here is derived from an EMBL/GenBank/DDBJ whole genome shotgun (WGS) entry which is preliminary data.</text>
</comment>
<reference evidence="2 3" key="1">
    <citation type="submission" date="2012-10" db="EMBL/GenBank/DDBJ databases">
        <title>Draft Genome Sequence of Paenibacillus popilliae ATCC 14706T.</title>
        <authorList>
            <person name="Iiyama K."/>
            <person name="Mori K."/>
            <person name="Mon H."/>
            <person name="Chieda Y."/>
            <person name="Lee J.M."/>
            <person name="Kusakabe T."/>
            <person name="Tashiro K."/>
            <person name="Asano S."/>
            <person name="Yasunaga-Aoki C."/>
            <person name="Shimizu S."/>
        </authorList>
    </citation>
    <scope>NUCLEOTIDE SEQUENCE [LARGE SCALE GENOMIC DNA]</scope>
    <source>
        <strain evidence="2 3">ATCC 14706</strain>
    </source>
</reference>
<organism evidence="2 3">
    <name type="scientific">Paenibacillus popilliae ATCC 14706</name>
    <dbReference type="NCBI Taxonomy" id="1212764"/>
    <lineage>
        <taxon>Bacteria</taxon>
        <taxon>Bacillati</taxon>
        <taxon>Bacillota</taxon>
        <taxon>Bacilli</taxon>
        <taxon>Bacillales</taxon>
        <taxon>Paenibacillaceae</taxon>
        <taxon>Paenibacillus</taxon>
    </lineage>
</organism>
<keyword evidence="2" id="KW-0675">Receptor</keyword>
<dbReference type="Proteomes" id="UP000029453">
    <property type="component" value="Unassembled WGS sequence"/>
</dbReference>
<sequence>MKHKNTVIIALLLLLLAVAACAQQAEPAPPANDHEPKQIQITVINSTGQEISGLRLNTGENKYNQSIRLPAGQHFQTAFPYVRGATDKLYLSYADAQGAEQSIKFPPSNWIDHDSLVFVMDMRSYHNGIYEYVCYANEEEYQKFSNDDVV</sequence>
<protein>
    <submittedName>
        <fullName evidence="2">Outer membrane receptor protein</fullName>
    </submittedName>
</protein>
<dbReference type="AlphaFoldDB" id="M9LZM3"/>
<feature type="signal peptide" evidence="1">
    <location>
        <begin position="1"/>
        <end position="22"/>
    </location>
</feature>
<keyword evidence="1" id="KW-0732">Signal</keyword>
<feature type="chain" id="PRO_5038586203" evidence="1">
    <location>
        <begin position="23"/>
        <end position="150"/>
    </location>
</feature>
<evidence type="ECO:0000256" key="1">
    <source>
        <dbReference type="SAM" id="SignalP"/>
    </source>
</evidence>
<evidence type="ECO:0000313" key="2">
    <source>
        <dbReference type="EMBL" id="GAC41779.1"/>
    </source>
</evidence>
<proteinExistence type="predicted"/>
<dbReference type="RefSeq" id="WP_006285129.1">
    <property type="nucleotide sequence ID" value="NZ_BALG01000048.1"/>
</dbReference>
<name>M9LZM3_PAEPP</name>